<feature type="region of interest" description="Disordered" evidence="2">
    <location>
        <begin position="547"/>
        <end position="566"/>
    </location>
</feature>
<comment type="caution">
    <text evidence="6">The sequence shown here is derived from an EMBL/GenBank/DDBJ whole genome shotgun (WGS) entry which is preliminary data.</text>
</comment>
<comment type="similarity">
    <text evidence="1">Belongs to the drug/metabolite transporter (DMT) superfamily. Plant drug/metabolite exporter (P-DME) (TC 2.A.7.4) family.</text>
</comment>
<name>A0ABR2YYY4_9CHLO</name>
<dbReference type="EMBL" id="JALJOT010000003">
    <property type="protein sequence ID" value="KAK9916600.1"/>
    <property type="molecule type" value="Genomic_DNA"/>
</dbReference>
<gene>
    <name evidence="6" type="ORF">WJX75_004727</name>
</gene>
<feature type="transmembrane region" description="Helical" evidence="3">
    <location>
        <begin position="203"/>
        <end position="228"/>
    </location>
</feature>
<evidence type="ECO:0000313" key="6">
    <source>
        <dbReference type="EMBL" id="KAK9916600.1"/>
    </source>
</evidence>
<feature type="domain" description="EamA" evidence="5">
    <location>
        <begin position="52"/>
        <end position="166"/>
    </location>
</feature>
<feature type="region of interest" description="Disordered" evidence="2">
    <location>
        <begin position="676"/>
        <end position="723"/>
    </location>
</feature>
<feature type="compositionally biased region" description="Low complexity" evidence="2">
    <location>
        <begin position="705"/>
        <end position="723"/>
    </location>
</feature>
<reference evidence="6 7" key="1">
    <citation type="journal article" date="2024" name="Nat. Commun.">
        <title>Phylogenomics reveals the evolutionary origins of lichenization in chlorophyte algae.</title>
        <authorList>
            <person name="Puginier C."/>
            <person name="Libourel C."/>
            <person name="Otte J."/>
            <person name="Skaloud P."/>
            <person name="Haon M."/>
            <person name="Grisel S."/>
            <person name="Petersen M."/>
            <person name="Berrin J.G."/>
            <person name="Delaux P.M."/>
            <person name="Dal Grande F."/>
            <person name="Keller J."/>
        </authorList>
    </citation>
    <scope>NUCLEOTIDE SEQUENCE [LARGE SCALE GENOMIC DNA]</scope>
    <source>
        <strain evidence="6 7">SAG 216-7</strain>
    </source>
</reference>
<keyword evidence="4" id="KW-0732">Signal</keyword>
<keyword evidence="3" id="KW-1133">Transmembrane helix</keyword>
<keyword evidence="3" id="KW-0472">Membrane</keyword>
<evidence type="ECO:0000313" key="7">
    <source>
        <dbReference type="Proteomes" id="UP001491310"/>
    </source>
</evidence>
<dbReference type="Proteomes" id="UP001491310">
    <property type="component" value="Unassembled WGS sequence"/>
</dbReference>
<dbReference type="SUPFAM" id="SSF103481">
    <property type="entry name" value="Multidrug resistance efflux transporter EmrE"/>
    <property type="match status" value="1"/>
</dbReference>
<organism evidence="6 7">
    <name type="scientific">Coccomyxa subellipsoidea</name>
    <dbReference type="NCBI Taxonomy" id="248742"/>
    <lineage>
        <taxon>Eukaryota</taxon>
        <taxon>Viridiplantae</taxon>
        <taxon>Chlorophyta</taxon>
        <taxon>core chlorophytes</taxon>
        <taxon>Trebouxiophyceae</taxon>
        <taxon>Trebouxiophyceae incertae sedis</taxon>
        <taxon>Coccomyxaceae</taxon>
        <taxon>Coccomyxa</taxon>
    </lineage>
</organism>
<feature type="transmembrane region" description="Helical" evidence="3">
    <location>
        <begin position="150"/>
        <end position="173"/>
    </location>
</feature>
<accession>A0ABR2YYY4</accession>
<evidence type="ECO:0000256" key="2">
    <source>
        <dbReference type="SAM" id="MobiDB-lite"/>
    </source>
</evidence>
<evidence type="ECO:0000256" key="3">
    <source>
        <dbReference type="SAM" id="Phobius"/>
    </source>
</evidence>
<feature type="transmembrane region" description="Helical" evidence="3">
    <location>
        <begin position="252"/>
        <end position="271"/>
    </location>
</feature>
<dbReference type="PANTHER" id="PTHR13146">
    <property type="match status" value="1"/>
</dbReference>
<feature type="transmembrane region" description="Helical" evidence="3">
    <location>
        <begin position="47"/>
        <end position="66"/>
    </location>
</feature>
<dbReference type="Pfam" id="PF00892">
    <property type="entry name" value="EamA"/>
    <property type="match status" value="1"/>
</dbReference>
<protein>
    <recommendedName>
        <fullName evidence="5">EamA domain-containing protein</fullName>
    </recommendedName>
</protein>
<evidence type="ECO:0000256" key="1">
    <source>
        <dbReference type="ARBA" id="ARBA00007635"/>
    </source>
</evidence>
<keyword evidence="3" id="KW-0812">Transmembrane</keyword>
<dbReference type="PANTHER" id="PTHR13146:SF0">
    <property type="entry name" value="SOLUTE CARRIER FAMILY 35 MEMBER F6"/>
    <property type="match status" value="1"/>
</dbReference>
<keyword evidence="7" id="KW-1185">Reference proteome</keyword>
<sequence length="968" mass="103476">MLTVKIGVLAICMLVTGSVNTIATKYQDITVVGYDKSGHELSFKHPAVQSAFMFLGEFLCLIPFLIHTWHKKSLQKGDAPARGFHTESAVHKIRTLLTFSLPTICDAAATTMLNIGLFYTYASTFQMLRGTMVVFAGFLTIVLLKRRLHLHHWMGIILITAGAAMVGASSIIYDNGALSKMRRLLFQDFIVEEKYLARYRVPALLAVGLEGFWGLVLSAIALPILGVVRGTDGLPLDSAIQAFQEIAASRQLQITTAACIISIAFFNFFGISVTKKLSGASRCTIDACRTLFVWVFSLWAGWENFHILEVVGFLVLVSGTSLYNELMRSCLPRMYDSLADSDVEEPLLPASPGDSTVAAAGGQEGRARQIRGMAKPQSIAESMYTLARSMRIFPTALSPHSLASPAMHGLGGERDIKVLPVDEYMRRTAIAAAVQHQNVAAAAAVPPPIPPVVPPPGVAEAAMAAVQVAGTVSQSVLSVMMLAMVATAVVSTVSMSAVMVKRAQEAAAPTPAAQLAALLNPPTPTYRPAVARRDRAPPVQQIVEESVSRSIQWAPSPRPPSFSPEIGGRVPQSSLKFTSDGEQKPHTPTLYIPAPLTAPEPITVMAPPPVVEPGPPACNVTYTKTIKTTTLEPTGNVTHVETFHYMIPCAEAPTLPPAGAPDSAEPTVTRTTWVLPHGAGADQTGGPDANTDAASPVGAPPPGFDPEAMAAPAPSPGSADSDPLAALLAADPALAAQLAQLSPGEAPSGGPSRLAALLAANPSLRAMLPPAPGEGPADAGTNPDNAKVSYDVWGRPVTDPEAERAAEAAENAQPLDTTRRDVAGTAAAREAEVARLRAEQRAWWDAELAKAREQTHGHAARPVDFSHKPGSSDAHEAHPVEHHVAVDMAQARLRSEADTRWDMSDEIANFRERMEWKHHFTIGRPARRFLREAAHASGRWRGWRRVMSSLVRGVVRWLHSGRKLPLAS</sequence>
<feature type="transmembrane region" description="Helical" evidence="3">
    <location>
        <begin position="306"/>
        <end position="324"/>
    </location>
</feature>
<dbReference type="InterPro" id="IPR000620">
    <property type="entry name" value="EamA_dom"/>
</dbReference>
<dbReference type="InterPro" id="IPR037185">
    <property type="entry name" value="EmrE-like"/>
</dbReference>
<feature type="transmembrane region" description="Helical" evidence="3">
    <location>
        <begin position="127"/>
        <end position="144"/>
    </location>
</feature>
<feature type="chain" id="PRO_5045319486" description="EamA domain-containing protein" evidence="4">
    <location>
        <begin position="18"/>
        <end position="968"/>
    </location>
</feature>
<proteinExistence type="inferred from homology"/>
<evidence type="ECO:0000256" key="4">
    <source>
        <dbReference type="SAM" id="SignalP"/>
    </source>
</evidence>
<feature type="signal peptide" evidence="4">
    <location>
        <begin position="1"/>
        <end position="17"/>
    </location>
</feature>
<feature type="region of interest" description="Disordered" evidence="2">
    <location>
        <begin position="767"/>
        <end position="788"/>
    </location>
</feature>
<evidence type="ECO:0000259" key="5">
    <source>
        <dbReference type="Pfam" id="PF00892"/>
    </source>
</evidence>